<keyword evidence="1" id="KW-0812">Transmembrane</keyword>
<dbReference type="Proteomes" id="UP000233469">
    <property type="component" value="Unassembled WGS sequence"/>
</dbReference>
<evidence type="ECO:0000313" key="3">
    <source>
        <dbReference type="Proteomes" id="UP000233469"/>
    </source>
</evidence>
<keyword evidence="1" id="KW-0472">Membrane</keyword>
<accession>A0A2N1NVN5</accession>
<keyword evidence="1" id="KW-1133">Transmembrane helix</keyword>
<protein>
    <submittedName>
        <fullName evidence="2">Uncharacterized protein</fullName>
    </submittedName>
</protein>
<sequence>MEKQEISRKFVQVFSFFFPDLDLLSFLACFISPITPSLIYIDLYKLYNRQRNNFFADKRNTLLISK</sequence>
<name>A0A2N1NVN5_9GLOM</name>
<proteinExistence type="predicted"/>
<gene>
    <name evidence="2" type="ORF">RhiirC2_730904</name>
</gene>
<reference evidence="2 3" key="2">
    <citation type="submission" date="2017-10" db="EMBL/GenBank/DDBJ databases">
        <title>Extensive intraspecific genome diversity in a model arbuscular mycorrhizal fungus.</title>
        <authorList>
            <person name="Chen E.C.H."/>
            <person name="Morin E."/>
            <person name="Baudet D."/>
            <person name="Noel J."/>
            <person name="Ndikumana S."/>
            <person name="Charron P."/>
            <person name="St-Onge C."/>
            <person name="Giorgi J."/>
            <person name="Grigoriev I.V."/>
            <person name="Roux C."/>
            <person name="Martin F.M."/>
            <person name="Corradi N."/>
        </authorList>
    </citation>
    <scope>NUCLEOTIDE SEQUENCE [LARGE SCALE GENOMIC DNA]</scope>
    <source>
        <strain evidence="2 3">C2</strain>
    </source>
</reference>
<feature type="transmembrane region" description="Helical" evidence="1">
    <location>
        <begin position="23"/>
        <end position="41"/>
    </location>
</feature>
<comment type="caution">
    <text evidence="2">The sequence shown here is derived from an EMBL/GenBank/DDBJ whole genome shotgun (WGS) entry which is preliminary data.</text>
</comment>
<dbReference type="AlphaFoldDB" id="A0A2N1NVN5"/>
<evidence type="ECO:0000313" key="2">
    <source>
        <dbReference type="EMBL" id="PKK77949.1"/>
    </source>
</evidence>
<dbReference type="EMBL" id="LLXL01000103">
    <property type="protein sequence ID" value="PKK77949.1"/>
    <property type="molecule type" value="Genomic_DNA"/>
</dbReference>
<reference evidence="2 3" key="1">
    <citation type="submission" date="2016-04" db="EMBL/GenBank/DDBJ databases">
        <title>Genome analyses suggest a sexual origin of heterokaryosis in a supposedly ancient asexual fungus.</title>
        <authorList>
            <person name="Ropars J."/>
            <person name="Sedzielewska K."/>
            <person name="Noel J."/>
            <person name="Charron P."/>
            <person name="Farinelli L."/>
            <person name="Marton T."/>
            <person name="Kruger M."/>
            <person name="Pelin A."/>
            <person name="Brachmann A."/>
            <person name="Corradi N."/>
        </authorList>
    </citation>
    <scope>NUCLEOTIDE SEQUENCE [LARGE SCALE GENOMIC DNA]</scope>
    <source>
        <strain evidence="2 3">C2</strain>
    </source>
</reference>
<organism evidence="2 3">
    <name type="scientific">Rhizophagus irregularis</name>
    <dbReference type="NCBI Taxonomy" id="588596"/>
    <lineage>
        <taxon>Eukaryota</taxon>
        <taxon>Fungi</taxon>
        <taxon>Fungi incertae sedis</taxon>
        <taxon>Mucoromycota</taxon>
        <taxon>Glomeromycotina</taxon>
        <taxon>Glomeromycetes</taxon>
        <taxon>Glomerales</taxon>
        <taxon>Glomeraceae</taxon>
        <taxon>Rhizophagus</taxon>
    </lineage>
</organism>
<feature type="non-terminal residue" evidence="2">
    <location>
        <position position="1"/>
    </location>
</feature>
<evidence type="ECO:0000256" key="1">
    <source>
        <dbReference type="SAM" id="Phobius"/>
    </source>
</evidence>